<evidence type="ECO:0000256" key="2">
    <source>
        <dbReference type="ARBA" id="ARBA00007992"/>
    </source>
</evidence>
<comment type="caution">
    <text evidence="11">The sequence shown here is derived from an EMBL/GenBank/DDBJ whole genome shotgun (WGS) entry which is preliminary data.</text>
</comment>
<keyword evidence="6 9" id="KW-1133">Transmembrane helix</keyword>
<dbReference type="GO" id="GO:0004497">
    <property type="term" value="F:monooxygenase activity"/>
    <property type="evidence" value="ECO:0007669"/>
    <property type="project" value="UniProtKB-KW"/>
</dbReference>
<dbReference type="Proteomes" id="UP001149079">
    <property type="component" value="Unassembled WGS sequence"/>
</dbReference>
<dbReference type="AlphaFoldDB" id="A0A9W9H7S3"/>
<keyword evidence="4 9" id="KW-0812">Transmembrane</keyword>
<dbReference type="GO" id="GO:0071949">
    <property type="term" value="F:FAD binding"/>
    <property type="evidence" value="ECO:0007669"/>
    <property type="project" value="InterPro"/>
</dbReference>
<gene>
    <name evidence="11" type="ORF">N7515_004172</name>
</gene>
<dbReference type="PANTHER" id="PTHR47356:SF2">
    <property type="entry name" value="FAD-BINDING DOMAIN-CONTAINING PROTEIN-RELATED"/>
    <property type="match status" value="1"/>
</dbReference>
<dbReference type="GeneID" id="81404086"/>
<feature type="domain" description="FAD-binding" evidence="10">
    <location>
        <begin position="6"/>
        <end position="340"/>
    </location>
</feature>
<keyword evidence="7" id="KW-0560">Oxidoreductase</keyword>
<evidence type="ECO:0000256" key="8">
    <source>
        <dbReference type="ARBA" id="ARBA00023136"/>
    </source>
</evidence>
<evidence type="ECO:0000256" key="1">
    <source>
        <dbReference type="ARBA" id="ARBA00004370"/>
    </source>
</evidence>
<evidence type="ECO:0000313" key="11">
    <source>
        <dbReference type="EMBL" id="KAJ5139324.1"/>
    </source>
</evidence>
<evidence type="ECO:0000256" key="6">
    <source>
        <dbReference type="ARBA" id="ARBA00022989"/>
    </source>
</evidence>
<keyword evidence="3" id="KW-0285">Flavoprotein</keyword>
<proteinExistence type="inferred from homology"/>
<evidence type="ECO:0000256" key="4">
    <source>
        <dbReference type="ARBA" id="ARBA00022692"/>
    </source>
</evidence>
<keyword evidence="11" id="KW-0503">Monooxygenase</keyword>
<evidence type="ECO:0000256" key="7">
    <source>
        <dbReference type="ARBA" id="ARBA00023002"/>
    </source>
</evidence>
<keyword evidence="8 9" id="KW-0472">Membrane</keyword>
<evidence type="ECO:0000256" key="3">
    <source>
        <dbReference type="ARBA" id="ARBA00022630"/>
    </source>
</evidence>
<keyword evidence="12" id="KW-1185">Reference proteome</keyword>
<evidence type="ECO:0000259" key="10">
    <source>
        <dbReference type="Pfam" id="PF01494"/>
    </source>
</evidence>
<dbReference type="RefSeq" id="XP_056523973.1">
    <property type="nucleotide sequence ID" value="XM_056664916.1"/>
</dbReference>
<dbReference type="GO" id="GO:0016020">
    <property type="term" value="C:membrane"/>
    <property type="evidence" value="ECO:0007669"/>
    <property type="project" value="UniProtKB-SubCell"/>
</dbReference>
<reference evidence="11" key="2">
    <citation type="journal article" date="2023" name="IMA Fungus">
        <title>Comparative genomic study of the Penicillium genus elucidates a diverse pangenome and 15 lateral gene transfer events.</title>
        <authorList>
            <person name="Petersen C."/>
            <person name="Sorensen T."/>
            <person name="Nielsen M.R."/>
            <person name="Sondergaard T.E."/>
            <person name="Sorensen J.L."/>
            <person name="Fitzpatrick D.A."/>
            <person name="Frisvad J.C."/>
            <person name="Nielsen K.L."/>
        </authorList>
    </citation>
    <scope>NUCLEOTIDE SEQUENCE</scope>
    <source>
        <strain evidence="11">IBT 22155</strain>
    </source>
</reference>
<sequence length="493" mass="55356">MDETKFTVIIVGGSIAGLSLAHCLQRAGIECTVLEKRAQITAHEGASVGIMPNGGRILKQLGMYDAVEKLIEPMRVAHVRYPDGFHFSNPYPEAMHEAFGFPMAFISRQALLHILYHGFPDKSKIHVGETVVRIDHHSSGVQVHTRDGRSYKGDLIVGADGVHSCVRTQMWHLADTLRPGTIPKNEKNGMTVSYACIFGISTEIPGLDIGNLHISVYDGKSFIIAPGLQGQLSWFVVLKLDKTYAYGSAPRFSSTNASLICEQLKDMYIWKDIQFSQIWERQQTYSMTPLEENIFQNWHFGRMVCIGDSMHKMTPNLAQGANCAIEDAASLANVLYDALKRGSYPHSLSDQQIDYHLSRFNKLQVGRMAGIYKASRMVVKLQTRDNLLWKFVLRYYVPYSGNDPIERAMEILDKATALTFIPLPQRSGPRWMISKKKKETTFAWPGAVLLILTMALLWYRSGKLQKVILASRSLVDNTPDPGSTIDLMHLFES</sequence>
<keyword evidence="5" id="KW-0274">FAD</keyword>
<name>A0A9W9H7S3_9EURO</name>
<dbReference type="SUPFAM" id="SSF51905">
    <property type="entry name" value="FAD/NAD(P)-binding domain"/>
    <property type="match status" value="1"/>
</dbReference>
<dbReference type="InterPro" id="IPR036188">
    <property type="entry name" value="FAD/NAD-bd_sf"/>
</dbReference>
<dbReference type="EMBL" id="JAPQKL010000003">
    <property type="protein sequence ID" value="KAJ5139324.1"/>
    <property type="molecule type" value="Genomic_DNA"/>
</dbReference>
<reference evidence="11" key="1">
    <citation type="submission" date="2022-11" db="EMBL/GenBank/DDBJ databases">
        <authorList>
            <person name="Petersen C."/>
        </authorList>
    </citation>
    <scope>NUCLEOTIDE SEQUENCE</scope>
    <source>
        <strain evidence="11">IBT 22155</strain>
    </source>
</reference>
<accession>A0A9W9H7S3</accession>
<protein>
    <submittedName>
        <fullName evidence="11">FAD binding monooxygenase</fullName>
    </submittedName>
</protein>
<dbReference type="Pfam" id="PF01494">
    <property type="entry name" value="FAD_binding_3"/>
    <property type="match status" value="1"/>
</dbReference>
<evidence type="ECO:0000313" key="12">
    <source>
        <dbReference type="Proteomes" id="UP001149079"/>
    </source>
</evidence>
<feature type="transmembrane region" description="Helical" evidence="9">
    <location>
        <begin position="442"/>
        <end position="459"/>
    </location>
</feature>
<comment type="subcellular location">
    <subcellularLocation>
        <location evidence="1">Membrane</location>
    </subcellularLocation>
</comment>
<evidence type="ECO:0000256" key="9">
    <source>
        <dbReference type="SAM" id="Phobius"/>
    </source>
</evidence>
<evidence type="ECO:0000256" key="5">
    <source>
        <dbReference type="ARBA" id="ARBA00022827"/>
    </source>
</evidence>
<comment type="similarity">
    <text evidence="2">Belongs to the paxM FAD-dependent monooxygenase family.</text>
</comment>
<organism evidence="11 12">
    <name type="scientific">Penicillium bovifimosum</name>
    <dbReference type="NCBI Taxonomy" id="126998"/>
    <lineage>
        <taxon>Eukaryota</taxon>
        <taxon>Fungi</taxon>
        <taxon>Dikarya</taxon>
        <taxon>Ascomycota</taxon>
        <taxon>Pezizomycotina</taxon>
        <taxon>Eurotiomycetes</taxon>
        <taxon>Eurotiomycetidae</taxon>
        <taxon>Eurotiales</taxon>
        <taxon>Aspergillaceae</taxon>
        <taxon>Penicillium</taxon>
    </lineage>
</organism>
<dbReference type="PANTHER" id="PTHR47356">
    <property type="entry name" value="FAD-DEPENDENT MONOOXYGENASE ASQG-RELATED"/>
    <property type="match status" value="1"/>
</dbReference>
<dbReference type="OrthoDB" id="10029326at2759"/>
<dbReference type="Gene3D" id="3.50.50.60">
    <property type="entry name" value="FAD/NAD(P)-binding domain"/>
    <property type="match status" value="1"/>
</dbReference>
<dbReference type="InterPro" id="IPR050562">
    <property type="entry name" value="FAD_mOase_fung"/>
</dbReference>
<dbReference type="InterPro" id="IPR002938">
    <property type="entry name" value="FAD-bd"/>
</dbReference>
<dbReference type="PRINTS" id="PR00420">
    <property type="entry name" value="RNGMNOXGNASE"/>
</dbReference>